<dbReference type="GO" id="GO:0003824">
    <property type="term" value="F:catalytic activity"/>
    <property type="evidence" value="ECO:0007669"/>
    <property type="project" value="InterPro"/>
</dbReference>
<dbReference type="EMBL" id="BEXA01000003">
    <property type="protein sequence ID" value="GAY73519.1"/>
    <property type="molecule type" value="Genomic_DNA"/>
</dbReference>
<accession>A0A401FMA5</accession>
<evidence type="ECO:0000313" key="5">
    <source>
        <dbReference type="Proteomes" id="UP000286974"/>
    </source>
</evidence>
<dbReference type="Pfam" id="PF01557">
    <property type="entry name" value="FAA_hydrolase"/>
    <property type="match status" value="1"/>
</dbReference>
<name>A0A401FMA5_9LACO</name>
<comment type="caution">
    <text evidence="4">The sequence shown here is derived from an EMBL/GenBank/DDBJ whole genome shotgun (WGS) entry which is preliminary data.</text>
</comment>
<dbReference type="GO" id="GO:0044281">
    <property type="term" value="P:small molecule metabolic process"/>
    <property type="evidence" value="ECO:0007669"/>
    <property type="project" value="UniProtKB-ARBA"/>
</dbReference>
<dbReference type="STRING" id="1138822.PL11_005235"/>
<dbReference type="SUPFAM" id="SSF56529">
    <property type="entry name" value="FAH"/>
    <property type="match status" value="1"/>
</dbReference>
<dbReference type="RefSeq" id="WP_125008464.1">
    <property type="nucleotide sequence ID" value="NZ_BEXA01000003.1"/>
</dbReference>
<dbReference type="AlphaFoldDB" id="A0A401FMA5"/>
<evidence type="ECO:0000313" key="4">
    <source>
        <dbReference type="EMBL" id="GAY73519.1"/>
    </source>
</evidence>
<gene>
    <name evidence="4" type="ORF">NBRC111893_1665</name>
</gene>
<comment type="similarity">
    <text evidence="1">Belongs to the FAH family.</text>
</comment>
<dbReference type="OrthoDB" id="9805307at2"/>
<proteinExistence type="inferred from homology"/>
<dbReference type="Gene3D" id="3.90.850.10">
    <property type="entry name" value="Fumarylacetoacetase-like, C-terminal domain"/>
    <property type="match status" value="1"/>
</dbReference>
<keyword evidence="5" id="KW-1185">Reference proteome</keyword>
<keyword evidence="2" id="KW-0479">Metal-binding</keyword>
<sequence length="283" mass="31515">MKIGMYEGKPVLITVHNEQLWGTTLETYQDLDEILTNWVDFQETFLVNLTDEDVLSNDHARLLMPEKLEQPIKNSRQLPAIGFNYRDHLLEMNTNLPKQPNVFNKFVSSLAGPNNQISLNSDYVDWESELVIVVGRGGRNISREDAEDAIAGFMVGQDLSDRELQKINGDNTQFTLAKSAKNYSPIGPYLTTLGSIADLESQRLTTMVNGQLMQDATLGQMIFDFQTLVSYISSIIELYPGDLIFTGTPSGTGVGHEPQVFLHPGDIVESNIESLGTITTKVN</sequence>
<evidence type="ECO:0000259" key="3">
    <source>
        <dbReference type="Pfam" id="PF01557"/>
    </source>
</evidence>
<dbReference type="InterPro" id="IPR051121">
    <property type="entry name" value="FAH"/>
</dbReference>
<feature type="domain" description="Fumarylacetoacetase-like C-terminal" evidence="3">
    <location>
        <begin position="80"/>
        <end position="282"/>
    </location>
</feature>
<reference evidence="4 5" key="1">
    <citation type="submission" date="2017-11" db="EMBL/GenBank/DDBJ databases">
        <title>Draft Genome Sequence of Lactobacillus curieae NBRC 111893 isolated from Koso, a Japanese sugar-Vegetable Fermented Beverage.</title>
        <authorList>
            <person name="Chiou T.Y."/>
            <person name="Oshima K."/>
            <person name="Suda W."/>
            <person name="Hattori M."/>
            <person name="Takahashi T."/>
        </authorList>
    </citation>
    <scope>NUCLEOTIDE SEQUENCE [LARGE SCALE GENOMIC DNA]</scope>
    <source>
        <strain evidence="4 5">NBRC111893</strain>
    </source>
</reference>
<dbReference type="InterPro" id="IPR036663">
    <property type="entry name" value="Fumarylacetoacetase_C_sf"/>
</dbReference>
<organism evidence="4 5">
    <name type="scientific">Lentilactobacillus kosonis</name>
    <dbReference type="NCBI Taxonomy" id="2810561"/>
    <lineage>
        <taxon>Bacteria</taxon>
        <taxon>Bacillati</taxon>
        <taxon>Bacillota</taxon>
        <taxon>Bacilli</taxon>
        <taxon>Lactobacillales</taxon>
        <taxon>Lactobacillaceae</taxon>
        <taxon>Lentilactobacillus</taxon>
    </lineage>
</organism>
<dbReference type="PANTHER" id="PTHR42796:SF4">
    <property type="entry name" value="FUMARYLACETOACETATE HYDROLASE DOMAIN-CONTAINING PROTEIN 2A"/>
    <property type="match status" value="1"/>
</dbReference>
<dbReference type="InterPro" id="IPR011234">
    <property type="entry name" value="Fumarylacetoacetase-like_C"/>
</dbReference>
<dbReference type="Proteomes" id="UP000286974">
    <property type="component" value="Unassembled WGS sequence"/>
</dbReference>
<evidence type="ECO:0000256" key="2">
    <source>
        <dbReference type="ARBA" id="ARBA00022723"/>
    </source>
</evidence>
<protein>
    <recommendedName>
        <fullName evidence="3">Fumarylacetoacetase-like C-terminal domain-containing protein</fullName>
    </recommendedName>
</protein>
<dbReference type="PANTHER" id="PTHR42796">
    <property type="entry name" value="FUMARYLACETOACETATE HYDROLASE DOMAIN-CONTAINING PROTEIN 2A-RELATED"/>
    <property type="match status" value="1"/>
</dbReference>
<dbReference type="GO" id="GO:0046872">
    <property type="term" value="F:metal ion binding"/>
    <property type="evidence" value="ECO:0007669"/>
    <property type="project" value="UniProtKB-KW"/>
</dbReference>
<evidence type="ECO:0000256" key="1">
    <source>
        <dbReference type="ARBA" id="ARBA00010211"/>
    </source>
</evidence>